<name>H5SEV9_9BACT</name>
<protein>
    <submittedName>
        <fullName evidence="2">Uncharacterized protein</fullName>
    </submittedName>
</protein>
<feature type="region of interest" description="Disordered" evidence="1">
    <location>
        <begin position="73"/>
        <end position="96"/>
    </location>
</feature>
<reference evidence="2" key="2">
    <citation type="journal article" date="2012" name="PLoS ONE">
        <title>A Deeply Branching Thermophilic Bacterium with an Ancient Acetyl-CoA Pathway Dominates a Subsurface Ecosystem.</title>
        <authorList>
            <person name="Takami H."/>
            <person name="Noguchi H."/>
            <person name="Takaki Y."/>
            <person name="Uchiyama I."/>
            <person name="Toyoda A."/>
            <person name="Nishi S."/>
            <person name="Chee G.-J."/>
            <person name="Arai W."/>
            <person name="Nunoura T."/>
            <person name="Itoh T."/>
            <person name="Hattori M."/>
            <person name="Takai K."/>
        </authorList>
    </citation>
    <scope>NUCLEOTIDE SEQUENCE</scope>
</reference>
<proteinExistence type="predicted"/>
<organism evidence="2">
    <name type="scientific">uncultured Acetothermia bacterium</name>
    <dbReference type="NCBI Taxonomy" id="236499"/>
    <lineage>
        <taxon>Bacteria</taxon>
        <taxon>Candidatus Bipolaricaulota</taxon>
        <taxon>environmental samples</taxon>
    </lineage>
</organism>
<gene>
    <name evidence="2" type="ORF">HGMM_F17E10C25</name>
</gene>
<reference evidence="2" key="1">
    <citation type="journal article" date="2005" name="Environ. Microbiol.">
        <title>Genetic and functional properties of uncultivated thermophilic crenarchaeotes from a subsurface gold mine as revealed by analysis of genome fragments.</title>
        <authorList>
            <person name="Nunoura T."/>
            <person name="Hirayama H."/>
            <person name="Takami H."/>
            <person name="Oida H."/>
            <person name="Nishi S."/>
            <person name="Shimamura S."/>
            <person name="Suzuki Y."/>
            <person name="Inagaki F."/>
            <person name="Takai K."/>
            <person name="Nealson K.H."/>
            <person name="Horikoshi K."/>
        </authorList>
    </citation>
    <scope>NUCLEOTIDE SEQUENCE</scope>
</reference>
<accession>H5SEV9</accession>
<feature type="compositionally biased region" description="Basic and acidic residues" evidence="1">
    <location>
        <begin position="78"/>
        <end position="95"/>
    </location>
</feature>
<sequence>MGERSDTVADLSDAGIVVWPGLPLNEIDHALRVSLRRGERRGEHPKNGLLVCQLQLSDERLCDPLELCRVGRPSLSPTEDREYRQSKYNDTDRSHNQCSLRVAEYKPLSLKKQ</sequence>
<evidence type="ECO:0000256" key="1">
    <source>
        <dbReference type="SAM" id="MobiDB-lite"/>
    </source>
</evidence>
<dbReference type="EMBL" id="AP011697">
    <property type="protein sequence ID" value="BAL54695.1"/>
    <property type="molecule type" value="Genomic_DNA"/>
</dbReference>
<dbReference type="AlphaFoldDB" id="H5SEV9"/>
<evidence type="ECO:0000313" key="2">
    <source>
        <dbReference type="EMBL" id="BAL54695.1"/>
    </source>
</evidence>